<dbReference type="Proteomes" id="UP001230908">
    <property type="component" value="Unassembled WGS sequence"/>
</dbReference>
<proteinExistence type="predicted"/>
<reference evidence="2 3" key="1">
    <citation type="submission" date="2023-08" db="EMBL/GenBank/DDBJ databases">
        <title>Phytohabitans sansha sp. nov., isolated from marine sediment.</title>
        <authorList>
            <person name="Zhao Y."/>
            <person name="Yi K."/>
        </authorList>
    </citation>
    <scope>NUCLEOTIDE SEQUENCE [LARGE SCALE GENOMIC DNA]</scope>
    <source>
        <strain evidence="2 3">ZYX-F-186</strain>
    </source>
</reference>
<evidence type="ECO:0000313" key="3">
    <source>
        <dbReference type="Proteomes" id="UP001230908"/>
    </source>
</evidence>
<sequence>MNGVPGRAIIISTGRCGSTLLSDLLHEDSGTLSVQEFFMTAALLAPDDDVLSGADYWTLLSSPKPDLSTLFRIGMPPKEVHYPSDGRWGGDLTRLPWILAITLSKLTPDPDRLFDALAEHVPAFPRQRVSRHHESFLDLLSTLGRKRRWVERSGGSSYVAPYLLRHYRDAKVVYLTRNWEDTAQSMSRHPSFQLIQLRVESLGAHGLDPFRVTPDTAVPEALERYLPDRLTADTLRERGRDVRRYLGLCAFMTAQAEQALGDARLEHLLTMRYEDLVEAPVAELTRLGRFLDLEDPDGWAARVAGRVGVPVRA</sequence>
<protein>
    <submittedName>
        <fullName evidence="2">Sulfotransferase</fullName>
    </submittedName>
</protein>
<gene>
    <name evidence="2" type="ORF">RB614_38460</name>
</gene>
<dbReference type="Pfam" id="PF00685">
    <property type="entry name" value="Sulfotransfer_1"/>
    <property type="match status" value="1"/>
</dbReference>
<dbReference type="InterPro" id="IPR027417">
    <property type="entry name" value="P-loop_NTPase"/>
</dbReference>
<dbReference type="RefSeq" id="WP_308717644.1">
    <property type="nucleotide sequence ID" value="NZ_JAVHUY010000055.1"/>
</dbReference>
<feature type="domain" description="Sulfotransferase" evidence="1">
    <location>
        <begin position="168"/>
        <end position="294"/>
    </location>
</feature>
<dbReference type="InterPro" id="IPR000863">
    <property type="entry name" value="Sulfotransferase_dom"/>
</dbReference>
<keyword evidence="3" id="KW-1185">Reference proteome</keyword>
<organism evidence="2 3">
    <name type="scientific">Phytohabitans maris</name>
    <dbReference type="NCBI Taxonomy" id="3071409"/>
    <lineage>
        <taxon>Bacteria</taxon>
        <taxon>Bacillati</taxon>
        <taxon>Actinomycetota</taxon>
        <taxon>Actinomycetes</taxon>
        <taxon>Micromonosporales</taxon>
        <taxon>Micromonosporaceae</taxon>
    </lineage>
</organism>
<dbReference type="EMBL" id="JAVHUY010000055">
    <property type="protein sequence ID" value="MDQ7910394.1"/>
    <property type="molecule type" value="Genomic_DNA"/>
</dbReference>
<dbReference type="Gene3D" id="3.40.50.300">
    <property type="entry name" value="P-loop containing nucleotide triphosphate hydrolases"/>
    <property type="match status" value="1"/>
</dbReference>
<name>A0ABU0ZTM3_9ACTN</name>
<comment type="caution">
    <text evidence="2">The sequence shown here is derived from an EMBL/GenBank/DDBJ whole genome shotgun (WGS) entry which is preliminary data.</text>
</comment>
<evidence type="ECO:0000259" key="1">
    <source>
        <dbReference type="Pfam" id="PF00685"/>
    </source>
</evidence>
<accession>A0ABU0ZTM3</accession>
<dbReference type="SUPFAM" id="SSF52540">
    <property type="entry name" value="P-loop containing nucleoside triphosphate hydrolases"/>
    <property type="match status" value="1"/>
</dbReference>
<evidence type="ECO:0000313" key="2">
    <source>
        <dbReference type="EMBL" id="MDQ7910394.1"/>
    </source>
</evidence>